<dbReference type="AlphaFoldDB" id="A0A9R0IUB2"/>
<feature type="region of interest" description="Disordered" evidence="1">
    <location>
        <begin position="295"/>
        <end position="349"/>
    </location>
</feature>
<feature type="compositionally biased region" description="Basic and acidic residues" evidence="1">
    <location>
        <begin position="340"/>
        <end position="349"/>
    </location>
</feature>
<name>A0A9R0IUB2_SPIOL</name>
<dbReference type="GeneID" id="110794464"/>
<feature type="compositionally biased region" description="Polar residues" evidence="1">
    <location>
        <begin position="215"/>
        <end position="236"/>
    </location>
</feature>
<organism evidence="2 3">
    <name type="scientific">Spinacia oleracea</name>
    <name type="common">Spinach</name>
    <dbReference type="NCBI Taxonomy" id="3562"/>
    <lineage>
        <taxon>Eukaryota</taxon>
        <taxon>Viridiplantae</taxon>
        <taxon>Streptophyta</taxon>
        <taxon>Embryophyta</taxon>
        <taxon>Tracheophyta</taxon>
        <taxon>Spermatophyta</taxon>
        <taxon>Magnoliopsida</taxon>
        <taxon>eudicotyledons</taxon>
        <taxon>Gunneridae</taxon>
        <taxon>Pentapetalae</taxon>
        <taxon>Caryophyllales</taxon>
        <taxon>Chenopodiaceae</taxon>
        <taxon>Chenopodioideae</taxon>
        <taxon>Anserineae</taxon>
        <taxon>Spinacia</taxon>
    </lineage>
</organism>
<protein>
    <submittedName>
        <fullName evidence="3">Uncharacterized protein</fullName>
    </submittedName>
</protein>
<dbReference type="OrthoDB" id="1922268at2759"/>
<reference evidence="3" key="2">
    <citation type="submission" date="2025-08" db="UniProtKB">
        <authorList>
            <consortium name="RefSeq"/>
        </authorList>
    </citation>
    <scope>IDENTIFICATION</scope>
    <source>
        <tissue evidence="3">Leaf</tissue>
    </source>
</reference>
<evidence type="ECO:0000313" key="2">
    <source>
        <dbReference type="Proteomes" id="UP000813463"/>
    </source>
</evidence>
<dbReference type="GO" id="GO:0009507">
    <property type="term" value="C:chloroplast"/>
    <property type="evidence" value="ECO:0007669"/>
    <property type="project" value="TreeGrafter"/>
</dbReference>
<feature type="compositionally biased region" description="Polar residues" evidence="1">
    <location>
        <begin position="304"/>
        <end position="324"/>
    </location>
</feature>
<proteinExistence type="predicted"/>
<dbReference type="RefSeq" id="XP_021855138.1">
    <property type="nucleotide sequence ID" value="XM_021999446.2"/>
</dbReference>
<dbReference type="PANTHER" id="PTHR36764:SF1">
    <property type="entry name" value="TRNA (ILE)-LYSIDINE SYNTHASE"/>
    <property type="match status" value="1"/>
</dbReference>
<accession>A0A9R0IUB2</accession>
<dbReference type="KEGG" id="soe:110794464"/>
<keyword evidence="2" id="KW-1185">Reference proteome</keyword>
<sequence length="349" mass="37676">MVAISLYRGNLHRVSPDVARRWLMPTPGISIKDFRSLLFRRSKAISHLPSTSSSVFPALPTTFTASSVTIPNPNLNLVNSPPPPNQSDFNGPENPNSCPEPSNNVEITVEDAGDYLLLDRPPLLTDADVNKLVEEKEIAPVVDNPIPSALEGSDKVDTVDENERRKREVEEKLHILNEKKHNLVQALKQILNAEEELKRRSSMQGSRPPLPLQVDASNDSGSMTHHATPRTGSEANLTVDVEGGEGDDAVNNNQQSKQLLRMSSTSPSAESALRRAPYFQHNTASHPSRAALVAAGSPSRFAPSGNQGHPSNLPSVSVSGTNYFASSPSPAASGGTSGFREARHPSPWN</sequence>
<dbReference type="PANTHER" id="PTHR36764">
    <property type="entry name" value="TRNA (ILE)-LYSIDINE SYNTHASE"/>
    <property type="match status" value="1"/>
</dbReference>
<evidence type="ECO:0000256" key="1">
    <source>
        <dbReference type="SAM" id="MobiDB-lite"/>
    </source>
</evidence>
<gene>
    <name evidence="3" type="primary">LOC110794464</name>
</gene>
<evidence type="ECO:0000313" key="3">
    <source>
        <dbReference type="RefSeq" id="XP_021855138.1"/>
    </source>
</evidence>
<dbReference type="Proteomes" id="UP000813463">
    <property type="component" value="Chromosome 5"/>
</dbReference>
<feature type="compositionally biased region" description="Low complexity" evidence="1">
    <location>
        <begin position="92"/>
        <end position="103"/>
    </location>
</feature>
<feature type="region of interest" description="Disordered" evidence="1">
    <location>
        <begin position="74"/>
        <end position="103"/>
    </location>
</feature>
<feature type="region of interest" description="Disordered" evidence="1">
    <location>
        <begin position="198"/>
        <end position="272"/>
    </location>
</feature>
<feature type="compositionally biased region" description="Low complexity" evidence="1">
    <location>
        <begin position="325"/>
        <end position="334"/>
    </location>
</feature>
<feature type="compositionally biased region" description="Polar residues" evidence="1">
    <location>
        <begin position="250"/>
        <end position="269"/>
    </location>
</feature>
<reference evidence="2" key="1">
    <citation type="journal article" date="2021" name="Nat. Commun.">
        <title>Genomic analyses provide insights into spinach domestication and the genetic basis of agronomic traits.</title>
        <authorList>
            <person name="Cai X."/>
            <person name="Sun X."/>
            <person name="Xu C."/>
            <person name="Sun H."/>
            <person name="Wang X."/>
            <person name="Ge C."/>
            <person name="Zhang Z."/>
            <person name="Wang Q."/>
            <person name="Fei Z."/>
            <person name="Jiao C."/>
            <person name="Wang Q."/>
        </authorList>
    </citation>
    <scope>NUCLEOTIDE SEQUENCE [LARGE SCALE GENOMIC DNA]</scope>
    <source>
        <strain evidence="2">cv. Varoflay</strain>
    </source>
</reference>